<keyword evidence="4 5" id="KW-1015">Disulfide bond</keyword>
<dbReference type="InterPro" id="IPR001774">
    <property type="entry name" value="DSL"/>
</dbReference>
<dbReference type="KEGG" id="crq:GCK72_015694"/>
<evidence type="ECO:0000256" key="1">
    <source>
        <dbReference type="ARBA" id="ARBA00022473"/>
    </source>
</evidence>
<feature type="chain" id="PRO_5025655258" description="Delta-like protein" evidence="8">
    <location>
        <begin position="19"/>
        <end position="275"/>
    </location>
</feature>
<dbReference type="Gene3D" id="2.10.25.10">
    <property type="entry name" value="Laminin"/>
    <property type="match status" value="1"/>
</dbReference>
<evidence type="ECO:0000256" key="2">
    <source>
        <dbReference type="ARBA" id="ARBA00022536"/>
    </source>
</evidence>
<dbReference type="GeneID" id="9807140"/>
<organism evidence="11 12">
    <name type="scientific">Caenorhabditis remanei</name>
    <name type="common">Caenorhabditis vulgaris</name>
    <dbReference type="NCBI Taxonomy" id="31234"/>
    <lineage>
        <taxon>Eukaryota</taxon>
        <taxon>Metazoa</taxon>
        <taxon>Ecdysozoa</taxon>
        <taxon>Nematoda</taxon>
        <taxon>Chromadorea</taxon>
        <taxon>Rhabditida</taxon>
        <taxon>Rhabditina</taxon>
        <taxon>Rhabditomorpha</taxon>
        <taxon>Rhabditoidea</taxon>
        <taxon>Rhabditidae</taxon>
        <taxon>Peloderinae</taxon>
        <taxon>Caenorhabditis</taxon>
    </lineage>
</organism>
<dbReference type="PROSITE" id="PS01186">
    <property type="entry name" value="EGF_2"/>
    <property type="match status" value="1"/>
</dbReference>
<evidence type="ECO:0000256" key="6">
    <source>
        <dbReference type="PROSITE-ProRule" id="PRU00377"/>
    </source>
</evidence>
<evidence type="ECO:0000256" key="5">
    <source>
        <dbReference type="PROSITE-ProRule" id="PRU00076"/>
    </source>
</evidence>
<dbReference type="PROSITE" id="PS50026">
    <property type="entry name" value="EGF_3"/>
    <property type="match status" value="1"/>
</dbReference>
<evidence type="ECO:0000256" key="4">
    <source>
        <dbReference type="ARBA" id="ARBA00023157"/>
    </source>
</evidence>
<evidence type="ECO:0000313" key="11">
    <source>
        <dbReference type="EMBL" id="KAF1759233.1"/>
    </source>
</evidence>
<evidence type="ECO:0000313" key="12">
    <source>
        <dbReference type="Proteomes" id="UP000483820"/>
    </source>
</evidence>
<dbReference type="SUPFAM" id="SSF57196">
    <property type="entry name" value="EGF/Laminin"/>
    <property type="match status" value="1"/>
</dbReference>
<feature type="disulfide bond" evidence="5">
    <location>
        <begin position="195"/>
        <end position="204"/>
    </location>
</feature>
<comment type="caution">
    <text evidence="11">The sequence shown here is derived from an EMBL/GenBank/DDBJ whole genome shotgun (WGS) entry which is preliminary data.</text>
</comment>
<dbReference type="EMBL" id="WUAV01000004">
    <property type="protein sequence ID" value="KAF1759233.1"/>
    <property type="molecule type" value="Genomic_DNA"/>
</dbReference>
<dbReference type="GO" id="GO:0001708">
    <property type="term" value="P:cell fate specification"/>
    <property type="evidence" value="ECO:0007669"/>
    <property type="project" value="InterPro"/>
</dbReference>
<name>A0A6A5GXW6_CAERE</name>
<keyword evidence="2 5" id="KW-0245">EGF-like domain</keyword>
<evidence type="ECO:0000259" key="10">
    <source>
        <dbReference type="PROSITE" id="PS51051"/>
    </source>
</evidence>
<keyword evidence="7" id="KW-0812">Transmembrane</keyword>
<dbReference type="PROSITE" id="PS00022">
    <property type="entry name" value="EGF_1"/>
    <property type="match status" value="1"/>
</dbReference>
<keyword evidence="1 7" id="KW-0217">Developmental protein</keyword>
<dbReference type="PANTHER" id="PTHR22669">
    <property type="entry name" value="DELTA/SERRATE/LAG-2 DOMAIN PROTEIN"/>
    <property type="match status" value="1"/>
</dbReference>
<keyword evidence="7" id="KW-1133">Transmembrane helix</keyword>
<reference evidence="11 12" key="1">
    <citation type="submission" date="2019-12" db="EMBL/GenBank/DDBJ databases">
        <title>Chromosome-level assembly of the Caenorhabditis remanei genome.</title>
        <authorList>
            <person name="Teterina A.A."/>
            <person name="Willis J.H."/>
            <person name="Phillips P.C."/>
        </authorList>
    </citation>
    <scope>NUCLEOTIDE SEQUENCE [LARGE SCALE GENOMIC DNA]</scope>
    <source>
        <strain evidence="11 12">PX506</strain>
        <tissue evidence="11">Whole organism</tissue>
    </source>
</reference>
<dbReference type="RefSeq" id="XP_003095141.2">
    <property type="nucleotide sequence ID" value="XM_003095093.2"/>
</dbReference>
<feature type="disulfide bond" evidence="6">
    <location>
        <begin position="119"/>
        <end position="128"/>
    </location>
</feature>
<dbReference type="CTD" id="9807140"/>
<feature type="domain" description="EGF-like" evidence="9">
    <location>
        <begin position="167"/>
        <end position="205"/>
    </location>
</feature>
<keyword evidence="7" id="KW-0472">Membrane</keyword>
<dbReference type="GO" id="GO:0005112">
    <property type="term" value="F:Notch binding"/>
    <property type="evidence" value="ECO:0007669"/>
    <property type="project" value="InterPro"/>
</dbReference>
<dbReference type="PROSITE" id="PS51051">
    <property type="entry name" value="DSL"/>
    <property type="match status" value="1"/>
</dbReference>
<sequence>MRLLLLIFSFICLSSSSASSPTKGPGILEILIESGVSADVGFVVNCNEKSQLTRRHLKPNSPELLIFDELNHTSFFHEVNVTIHDNVTSHSMILYTVRGLYDVDNLPLPYTGLQIRYKCAENRYGNQCQQYCSESRDNWRCDQFGDHSCAEGYCGWNCHKYGSECHHFGECKCQNGGKCYPHPLFLPEHLLFCECTPGYHGGYCEEFKYFEKKLELSTNFGLNTTVENKFSNRTDIYQLFEKYEKKQRASANKEILTFLGPFEKPAEEVYSDRNE</sequence>
<dbReference type="InterPro" id="IPR000742">
    <property type="entry name" value="EGF"/>
</dbReference>
<feature type="domain" description="DSL" evidence="10">
    <location>
        <begin position="117"/>
        <end position="158"/>
    </location>
</feature>
<feature type="signal peptide" evidence="8">
    <location>
        <begin position="1"/>
        <end position="18"/>
    </location>
</feature>
<evidence type="ECO:0000259" key="9">
    <source>
        <dbReference type="PROSITE" id="PS50026"/>
    </source>
</evidence>
<comment type="subcellular location">
    <subcellularLocation>
        <location evidence="7">Membrane</location>
        <topology evidence="7">Single-pass type I membrane protein</topology>
    </subcellularLocation>
</comment>
<dbReference type="InterPro" id="IPR039178">
    <property type="entry name" value="Lag2"/>
</dbReference>
<dbReference type="AlphaFoldDB" id="A0A6A5GXW6"/>
<feature type="disulfide bond" evidence="6">
    <location>
        <begin position="149"/>
        <end position="158"/>
    </location>
</feature>
<dbReference type="GO" id="GO:0005886">
    <property type="term" value="C:plasma membrane"/>
    <property type="evidence" value="ECO:0007669"/>
    <property type="project" value="TreeGrafter"/>
</dbReference>
<comment type="caution">
    <text evidence="5">Lacks conserved residue(s) required for the propagation of feature annotation.</text>
</comment>
<protein>
    <recommendedName>
        <fullName evidence="7">Delta-like protein</fullName>
    </recommendedName>
</protein>
<evidence type="ECO:0000256" key="3">
    <source>
        <dbReference type="ARBA" id="ARBA00022737"/>
    </source>
</evidence>
<keyword evidence="7 8" id="KW-0732">Signal</keyword>
<evidence type="ECO:0000256" key="7">
    <source>
        <dbReference type="RuleBase" id="RU280815"/>
    </source>
</evidence>
<gene>
    <name evidence="11" type="ORF">GCK72_015694</name>
</gene>
<comment type="function">
    <text evidence="7">Putative Notch ligand involved in the mediation of Notch signaling.</text>
</comment>
<evidence type="ECO:0000256" key="8">
    <source>
        <dbReference type="SAM" id="SignalP"/>
    </source>
</evidence>
<accession>A0A6A5GXW6</accession>
<dbReference type="SMART" id="SM00051">
    <property type="entry name" value="DSL"/>
    <property type="match status" value="1"/>
</dbReference>
<keyword evidence="3 7" id="KW-0677">Repeat</keyword>
<proteinExistence type="predicted"/>
<dbReference type="Proteomes" id="UP000483820">
    <property type="component" value="Chromosome IV"/>
</dbReference>
<dbReference type="PANTHER" id="PTHR22669:SF10">
    <property type="entry name" value="DELTA-LIKE PROTEIN"/>
    <property type="match status" value="1"/>
</dbReference>
<dbReference type="GO" id="GO:0007219">
    <property type="term" value="P:Notch signaling pathway"/>
    <property type="evidence" value="ECO:0007669"/>
    <property type="project" value="InterPro"/>
</dbReference>
<dbReference type="Pfam" id="PF01414">
    <property type="entry name" value="DSL"/>
    <property type="match status" value="1"/>
</dbReference>